<dbReference type="InterPro" id="IPR036621">
    <property type="entry name" value="Anticodon-bd_dom_sf"/>
</dbReference>
<evidence type="ECO:0000256" key="1">
    <source>
        <dbReference type="ARBA" id="ARBA00008226"/>
    </source>
</evidence>
<reference evidence="11 12" key="1">
    <citation type="journal article" date="2008" name="Genome Biol.">
        <title>A genomic analysis of the archaeal system Ignicoccus hospitalis-Nanoarchaeum equitans.</title>
        <authorList>
            <person name="Podar M."/>
            <person name="Anderson I."/>
            <person name="Makarova K.S."/>
            <person name="Elkins J.G."/>
            <person name="Ivanova N."/>
            <person name="Wall M.A."/>
            <person name="Lykidis A."/>
            <person name="Mavromatis K."/>
            <person name="Sun H."/>
            <person name="Hudson M.E."/>
            <person name="Chen W."/>
            <person name="Deciu C."/>
            <person name="Hutchison D."/>
            <person name="Eads J.R."/>
            <person name="Anderson A."/>
            <person name="Fernandes F."/>
            <person name="Szeto E."/>
            <person name="Lapidus A."/>
            <person name="Kyrpides N.C."/>
            <person name="Saier M.H.Jr."/>
            <person name="Richardson P.M."/>
            <person name="Rachel R."/>
            <person name="Huber H."/>
            <person name="Eisen J.A."/>
            <person name="Koonin E.V."/>
            <person name="Keller M."/>
            <person name="Stetter K.O."/>
        </authorList>
    </citation>
    <scope>NUCLEOTIDE SEQUENCE [LARGE SCALE GENOMIC DNA]</scope>
    <source>
        <strain evidence="12">KIN4/I / DSM 18386 / JCM 14125</strain>
    </source>
</reference>
<dbReference type="HOGENOM" id="CLU_015515_2_1_2"/>
<keyword evidence="5" id="KW-0547">Nucleotide-binding</keyword>
<evidence type="ECO:0000259" key="10">
    <source>
        <dbReference type="PROSITE" id="PS50862"/>
    </source>
</evidence>
<keyword evidence="4" id="KW-0436">Ligase</keyword>
<dbReference type="STRING" id="453591.Igni_0568"/>
<dbReference type="RefSeq" id="WP_011998602.1">
    <property type="nucleotide sequence ID" value="NC_009776.1"/>
</dbReference>
<dbReference type="InterPro" id="IPR045864">
    <property type="entry name" value="aa-tRNA-synth_II/BPL/LPL"/>
</dbReference>
<dbReference type="GeneID" id="5562920"/>
<evidence type="ECO:0000256" key="3">
    <source>
        <dbReference type="ARBA" id="ARBA00022490"/>
    </source>
</evidence>
<dbReference type="SUPFAM" id="SSF52954">
    <property type="entry name" value="Class II aaRS ABD-related"/>
    <property type="match status" value="1"/>
</dbReference>
<proteinExistence type="inferred from homology"/>
<dbReference type="InterPro" id="IPR002315">
    <property type="entry name" value="tRNA-synt_gly"/>
</dbReference>
<evidence type="ECO:0000256" key="5">
    <source>
        <dbReference type="ARBA" id="ARBA00022741"/>
    </source>
</evidence>
<protein>
    <recommendedName>
        <fullName evidence="2">glycine--tRNA ligase</fullName>
        <ecNumber evidence="2">6.1.1.14</ecNumber>
    </recommendedName>
    <alternativeName>
        <fullName evidence="9">Diadenosine tetraphosphate synthetase</fullName>
    </alternativeName>
</protein>
<dbReference type="InterPro" id="IPR006195">
    <property type="entry name" value="aa-tRNA-synth_II"/>
</dbReference>
<sequence>MQDKASKVADLAQRRGFYWPSWEIYGGVAGFYDLGPLGKELKNKIVELWKEKLVRPLQRMVVEMETPIITPYKVLEASGHVENFTDPVVECKSCGRKFRADHLIEEKLGIKVEGLSPEDLTKLIRENNIRCPVCGGELGEVRPFLLLFQTQIGPYEGDKGFIRPETAQGAFVNFKRVYQYMRERLPFGIAQIGRVGRNEISPRQGLLRLREFTIAEIEFFIDPLDPGEPPLDYDAKLRLLPWELAKEGRKEPVEVTVREALEKGWIINKWMAYWMLKAKELLNELGVPDENQYFEEKGPEERAHYSSQTYDQLVKTERYGWMEVSGHAYRGDYDLSRHIKFSGKDLYAFRKYKEPKVVKVKVVKWNAKEIGIRLKAKAKQVIEELKRMNPEEVEKSLEEKGYVEVAGERLERGLVWVEEAEEKVTGERFVPHVVEPSFGVERLLYVTLEYALKEREGRLVLSLPRRLAPIEAVVLPLLEEKPLVEKAKEVWKLLADAGFRVEYDEKGSIGRRYARYDEVGVPAAITVDFQTLEDNTVTLRDRDTWKQVRVRVEELPGKLRAFLNGFPIEELGEPVSAGPQ</sequence>
<evidence type="ECO:0000256" key="9">
    <source>
        <dbReference type="ARBA" id="ARBA00030057"/>
    </source>
</evidence>
<comment type="similarity">
    <text evidence="1">Belongs to the class-II aminoacyl-tRNA synthetase family.</text>
</comment>
<dbReference type="InterPro" id="IPR027031">
    <property type="entry name" value="Gly-tRNA_synthase/POLG2"/>
</dbReference>
<dbReference type="SUPFAM" id="SSF55681">
    <property type="entry name" value="Class II aaRS and biotin synthetases"/>
    <property type="match status" value="1"/>
</dbReference>
<dbReference type="Proteomes" id="UP000000262">
    <property type="component" value="Chromosome"/>
</dbReference>
<dbReference type="PANTHER" id="PTHR10745">
    <property type="entry name" value="GLYCYL-TRNA SYNTHETASE/DNA POLYMERASE SUBUNIT GAMMA-2"/>
    <property type="match status" value="1"/>
</dbReference>
<name>A8A9Z8_IGNH4</name>
<evidence type="ECO:0000256" key="8">
    <source>
        <dbReference type="ARBA" id="ARBA00023146"/>
    </source>
</evidence>
<dbReference type="GO" id="GO:0005737">
    <property type="term" value="C:cytoplasm"/>
    <property type="evidence" value="ECO:0007669"/>
    <property type="project" value="InterPro"/>
</dbReference>
<keyword evidence="12" id="KW-1185">Reference proteome</keyword>
<dbReference type="KEGG" id="iho:Igni_0568"/>
<organism evidence="11 12">
    <name type="scientific">Ignicoccus hospitalis (strain KIN4/I / DSM 18386 / JCM 14125)</name>
    <dbReference type="NCBI Taxonomy" id="453591"/>
    <lineage>
        <taxon>Archaea</taxon>
        <taxon>Thermoproteota</taxon>
        <taxon>Thermoprotei</taxon>
        <taxon>Desulfurococcales</taxon>
        <taxon>Desulfurococcaceae</taxon>
        <taxon>Ignicoccus</taxon>
    </lineage>
</organism>
<dbReference type="GO" id="GO:0005524">
    <property type="term" value="F:ATP binding"/>
    <property type="evidence" value="ECO:0007669"/>
    <property type="project" value="UniProtKB-KW"/>
</dbReference>
<dbReference type="Gene3D" id="3.40.50.800">
    <property type="entry name" value="Anticodon-binding domain"/>
    <property type="match status" value="1"/>
</dbReference>
<dbReference type="NCBIfam" id="NF003211">
    <property type="entry name" value="PRK04173.1"/>
    <property type="match status" value="1"/>
</dbReference>
<evidence type="ECO:0000313" key="12">
    <source>
        <dbReference type="Proteomes" id="UP000000262"/>
    </source>
</evidence>
<dbReference type="eggNOG" id="arCOG00405">
    <property type="taxonomic scope" value="Archaea"/>
</dbReference>
<dbReference type="PROSITE" id="PS50862">
    <property type="entry name" value="AA_TRNA_LIGASE_II"/>
    <property type="match status" value="1"/>
</dbReference>
<dbReference type="EMBL" id="CP000816">
    <property type="protein sequence ID" value="ABU81750.1"/>
    <property type="molecule type" value="Genomic_DNA"/>
</dbReference>
<dbReference type="GO" id="GO:0006426">
    <property type="term" value="P:glycyl-tRNA aminoacylation"/>
    <property type="evidence" value="ECO:0007669"/>
    <property type="project" value="InterPro"/>
</dbReference>
<dbReference type="Gene3D" id="3.30.40.230">
    <property type="match status" value="1"/>
</dbReference>
<dbReference type="PhylomeDB" id="A8A9Z8"/>
<dbReference type="InterPro" id="IPR004154">
    <property type="entry name" value="Anticodon-bd"/>
</dbReference>
<dbReference type="AlphaFoldDB" id="A8A9Z8"/>
<evidence type="ECO:0000313" key="11">
    <source>
        <dbReference type="EMBL" id="ABU81750.1"/>
    </source>
</evidence>
<dbReference type="EC" id="6.1.1.14" evidence="2"/>
<dbReference type="OrthoDB" id="6113at2157"/>
<dbReference type="Gene3D" id="3.30.930.10">
    <property type="entry name" value="Bira Bifunctional Protein, Domain 2"/>
    <property type="match status" value="1"/>
</dbReference>
<dbReference type="Pfam" id="PF03129">
    <property type="entry name" value="HGTP_anticodon"/>
    <property type="match status" value="1"/>
</dbReference>
<keyword evidence="6" id="KW-0067">ATP-binding</keyword>
<evidence type="ECO:0000256" key="2">
    <source>
        <dbReference type="ARBA" id="ARBA00012829"/>
    </source>
</evidence>
<dbReference type="InterPro" id="IPR033731">
    <property type="entry name" value="GlyRS-like_core"/>
</dbReference>
<dbReference type="GO" id="GO:0004820">
    <property type="term" value="F:glycine-tRNA ligase activity"/>
    <property type="evidence" value="ECO:0007669"/>
    <property type="project" value="UniProtKB-EC"/>
</dbReference>
<dbReference type="CDD" id="cd00774">
    <property type="entry name" value="GlyRS-like_core"/>
    <property type="match status" value="1"/>
</dbReference>
<evidence type="ECO:0000256" key="4">
    <source>
        <dbReference type="ARBA" id="ARBA00022598"/>
    </source>
</evidence>
<evidence type="ECO:0000256" key="6">
    <source>
        <dbReference type="ARBA" id="ARBA00022840"/>
    </source>
</evidence>
<dbReference type="PANTHER" id="PTHR10745:SF0">
    <property type="entry name" value="GLYCINE--TRNA LIGASE"/>
    <property type="match status" value="1"/>
</dbReference>
<dbReference type="NCBIfam" id="TIGR00389">
    <property type="entry name" value="glyS_dimeric"/>
    <property type="match status" value="1"/>
</dbReference>
<evidence type="ECO:0000256" key="7">
    <source>
        <dbReference type="ARBA" id="ARBA00022917"/>
    </source>
</evidence>
<feature type="domain" description="Aminoacyl-transfer RNA synthetases class-II family profile" evidence="10">
    <location>
        <begin position="3"/>
        <end position="469"/>
    </location>
</feature>
<keyword evidence="8 11" id="KW-0030">Aminoacyl-tRNA synthetase</keyword>
<keyword evidence="7" id="KW-0648">Protein biosynthesis</keyword>
<keyword evidence="3" id="KW-0963">Cytoplasm</keyword>
<dbReference type="FunFam" id="3.30.40.230:FF:000005">
    <property type="entry name" value="Glycine--tRNA ligase"/>
    <property type="match status" value="1"/>
</dbReference>
<dbReference type="PRINTS" id="PR01043">
    <property type="entry name" value="TRNASYNTHGLY"/>
</dbReference>
<accession>A8A9Z8</accession>
<dbReference type="CDD" id="cd00858">
    <property type="entry name" value="GlyRS_anticodon"/>
    <property type="match status" value="1"/>
</dbReference>
<gene>
    <name evidence="11" type="ordered locus">Igni_0568</name>
</gene>